<keyword evidence="5" id="KW-1185">Reference proteome</keyword>
<gene>
    <name evidence="3" type="ORF">BAU25_00175</name>
    <name evidence="2" type="ORF">EJW27_14615</name>
</gene>
<feature type="transmembrane region" description="Helical" evidence="1">
    <location>
        <begin position="12"/>
        <end position="32"/>
    </location>
</feature>
<name>A0A1J9TXX4_9BACI</name>
<dbReference type="EMBL" id="CP034548">
    <property type="protein sequence ID" value="AZQ47642.1"/>
    <property type="molecule type" value="Genomic_DNA"/>
</dbReference>
<sequence>MKKVFTNYKQYLKNWRFIFICTLPTIAFLYAFDVIFELLLHQDFYLSNLIFAIILFLTFMSIKDMFKIES</sequence>
<evidence type="ECO:0000313" key="2">
    <source>
        <dbReference type="EMBL" id="AZQ47642.1"/>
    </source>
</evidence>
<reference evidence="3 4" key="1">
    <citation type="submission" date="2016-06" db="EMBL/GenBank/DDBJ databases">
        <title>First insights into the genetic diversity and population structure of in the Bacillus cereus group bacteria from diverse marine environments.</title>
        <authorList>
            <person name="Liu Y."/>
            <person name="Lai Q."/>
            <person name="Shao Z."/>
        </authorList>
    </citation>
    <scope>NUCLEOTIDE SEQUENCE [LARGE SCALE GENOMIC DNA]</scope>
    <source>
        <strain evidence="3 4">N35-10-2</strain>
    </source>
</reference>
<dbReference type="Proteomes" id="UP000272492">
    <property type="component" value="Chromosome"/>
</dbReference>
<dbReference type="EMBL" id="MAOE01000001">
    <property type="protein sequence ID" value="OJD71280.1"/>
    <property type="molecule type" value="Genomic_DNA"/>
</dbReference>
<evidence type="ECO:0000313" key="5">
    <source>
        <dbReference type="Proteomes" id="UP000272492"/>
    </source>
</evidence>
<organism evidence="3 4">
    <name type="scientific">Bacillus albus</name>
    <dbReference type="NCBI Taxonomy" id="2026189"/>
    <lineage>
        <taxon>Bacteria</taxon>
        <taxon>Bacillati</taxon>
        <taxon>Bacillota</taxon>
        <taxon>Bacilli</taxon>
        <taxon>Bacillales</taxon>
        <taxon>Bacillaceae</taxon>
        <taxon>Bacillus</taxon>
        <taxon>Bacillus cereus group</taxon>
    </lineage>
</organism>
<proteinExistence type="predicted"/>
<keyword evidence="1" id="KW-0472">Membrane</keyword>
<accession>A0A1J9TXX4</accession>
<keyword evidence="1" id="KW-0812">Transmembrane</keyword>
<dbReference type="GeneID" id="83636185"/>
<feature type="transmembrane region" description="Helical" evidence="1">
    <location>
        <begin position="44"/>
        <end position="62"/>
    </location>
</feature>
<protein>
    <submittedName>
        <fullName evidence="3">Uncharacterized protein</fullName>
    </submittedName>
</protein>
<dbReference type="RefSeq" id="WP_048529815.1">
    <property type="nucleotide sequence ID" value="NZ_CBCSIO010000039.1"/>
</dbReference>
<dbReference type="AlphaFoldDB" id="A0A1J9TXX4"/>
<evidence type="ECO:0000256" key="1">
    <source>
        <dbReference type="SAM" id="Phobius"/>
    </source>
</evidence>
<evidence type="ECO:0000313" key="4">
    <source>
        <dbReference type="Proteomes" id="UP000181873"/>
    </source>
</evidence>
<reference evidence="2 5" key="2">
    <citation type="submission" date="2018-12" db="EMBL/GenBank/DDBJ databases">
        <authorList>
            <person name="Wang H."/>
            <person name="Peng S."/>
            <person name="Yu X."/>
            <person name="Li X."/>
        </authorList>
    </citation>
    <scope>NUCLEOTIDE SEQUENCE [LARGE SCALE GENOMIC DNA]</scope>
    <source>
        <strain evidence="2 5">PFYN01</strain>
    </source>
</reference>
<keyword evidence="1" id="KW-1133">Transmembrane helix</keyword>
<dbReference type="Proteomes" id="UP000181873">
    <property type="component" value="Unassembled WGS sequence"/>
</dbReference>
<evidence type="ECO:0000313" key="3">
    <source>
        <dbReference type="EMBL" id="OJD71280.1"/>
    </source>
</evidence>